<evidence type="ECO:0000313" key="2">
    <source>
        <dbReference type="Proteomes" id="UP000321532"/>
    </source>
</evidence>
<organism evidence="1 2">
    <name type="scientific">Adhaeribacter aerolatus</name>
    <dbReference type="NCBI Taxonomy" id="670289"/>
    <lineage>
        <taxon>Bacteria</taxon>
        <taxon>Pseudomonadati</taxon>
        <taxon>Bacteroidota</taxon>
        <taxon>Cytophagia</taxon>
        <taxon>Cytophagales</taxon>
        <taxon>Hymenobacteraceae</taxon>
        <taxon>Adhaeribacter</taxon>
    </lineage>
</organism>
<dbReference type="OrthoDB" id="1274902at2"/>
<keyword evidence="2" id="KW-1185">Reference proteome</keyword>
<proteinExistence type="predicted"/>
<reference evidence="1 2" key="1">
    <citation type="submission" date="2019-07" db="EMBL/GenBank/DDBJ databases">
        <title>Whole genome shotgun sequence of Adhaeribacter aerolatus NBRC 106133.</title>
        <authorList>
            <person name="Hosoyama A."/>
            <person name="Uohara A."/>
            <person name="Ohji S."/>
            <person name="Ichikawa N."/>
        </authorList>
    </citation>
    <scope>NUCLEOTIDE SEQUENCE [LARGE SCALE GENOMIC DNA]</scope>
    <source>
        <strain evidence="1 2">NBRC 106133</strain>
    </source>
</reference>
<sequence length="88" mass="9822">MHYEEVTLGGGIITAHDSGIAIIADDFYDTANSVTPFYQIACNGPVENMVIENKTFKNQLLSLRLLSSSSRVDKKIIKLFLRFSRGIK</sequence>
<comment type="caution">
    <text evidence="1">The sequence shown here is derived from an EMBL/GenBank/DDBJ whole genome shotgun (WGS) entry which is preliminary data.</text>
</comment>
<dbReference type="EMBL" id="BJYS01000004">
    <property type="protein sequence ID" value="GEO03218.1"/>
    <property type="molecule type" value="Genomic_DNA"/>
</dbReference>
<gene>
    <name evidence="1" type="ORF">AAE02nite_08820</name>
</gene>
<dbReference type="RefSeq" id="WP_146895302.1">
    <property type="nucleotide sequence ID" value="NZ_BJYS01000004.1"/>
</dbReference>
<dbReference type="Proteomes" id="UP000321532">
    <property type="component" value="Unassembled WGS sequence"/>
</dbReference>
<dbReference type="AlphaFoldDB" id="A0A512AU32"/>
<evidence type="ECO:0000313" key="1">
    <source>
        <dbReference type="EMBL" id="GEO03218.1"/>
    </source>
</evidence>
<protein>
    <submittedName>
        <fullName evidence="1">Uncharacterized protein</fullName>
    </submittedName>
</protein>
<name>A0A512AU32_9BACT</name>
<accession>A0A512AU32</accession>